<proteinExistence type="predicted"/>
<organism evidence="2 3">
    <name type="scientific">Liparis tanakae</name>
    <name type="common">Tanaka's snailfish</name>
    <dbReference type="NCBI Taxonomy" id="230148"/>
    <lineage>
        <taxon>Eukaryota</taxon>
        <taxon>Metazoa</taxon>
        <taxon>Chordata</taxon>
        <taxon>Craniata</taxon>
        <taxon>Vertebrata</taxon>
        <taxon>Euteleostomi</taxon>
        <taxon>Actinopterygii</taxon>
        <taxon>Neopterygii</taxon>
        <taxon>Teleostei</taxon>
        <taxon>Neoteleostei</taxon>
        <taxon>Acanthomorphata</taxon>
        <taxon>Eupercaria</taxon>
        <taxon>Perciformes</taxon>
        <taxon>Cottioidei</taxon>
        <taxon>Cottales</taxon>
        <taxon>Liparidae</taxon>
        <taxon>Liparis</taxon>
    </lineage>
</organism>
<reference evidence="2 3" key="1">
    <citation type="submission" date="2019-03" db="EMBL/GenBank/DDBJ databases">
        <title>First draft genome of Liparis tanakae, snailfish: a comprehensive survey of snailfish specific genes.</title>
        <authorList>
            <person name="Kim W."/>
            <person name="Song I."/>
            <person name="Jeong J.-H."/>
            <person name="Kim D."/>
            <person name="Kim S."/>
            <person name="Ryu S."/>
            <person name="Song J.Y."/>
            <person name="Lee S.K."/>
        </authorList>
    </citation>
    <scope>NUCLEOTIDE SEQUENCE [LARGE SCALE GENOMIC DNA]</scope>
    <source>
        <tissue evidence="2">Muscle</tissue>
    </source>
</reference>
<accession>A0A4Z2E775</accession>
<comment type="caution">
    <text evidence="2">The sequence shown here is derived from an EMBL/GenBank/DDBJ whole genome shotgun (WGS) entry which is preliminary data.</text>
</comment>
<gene>
    <name evidence="2" type="ORF">EYF80_065088</name>
</gene>
<feature type="region of interest" description="Disordered" evidence="1">
    <location>
        <begin position="1"/>
        <end position="25"/>
    </location>
</feature>
<dbReference type="EMBL" id="SRLO01014268">
    <property type="protein sequence ID" value="TNN24786.1"/>
    <property type="molecule type" value="Genomic_DNA"/>
</dbReference>
<name>A0A4Z2E775_9TELE</name>
<dbReference type="AlphaFoldDB" id="A0A4Z2E775"/>
<keyword evidence="3" id="KW-1185">Reference proteome</keyword>
<sequence length="97" mass="11026">MVFSCRVSVSSQVQRRRGPDPSPDSLRQVLVQRLHHQRERGPELQLGARVRVAADPQEVSVSSEPKGVCGEQRLRQGAGGLHVRRAQLRRLTRKKRR</sequence>
<evidence type="ECO:0000256" key="1">
    <source>
        <dbReference type="SAM" id="MobiDB-lite"/>
    </source>
</evidence>
<evidence type="ECO:0000313" key="2">
    <source>
        <dbReference type="EMBL" id="TNN24786.1"/>
    </source>
</evidence>
<evidence type="ECO:0000313" key="3">
    <source>
        <dbReference type="Proteomes" id="UP000314294"/>
    </source>
</evidence>
<dbReference type="Proteomes" id="UP000314294">
    <property type="component" value="Unassembled WGS sequence"/>
</dbReference>
<protein>
    <submittedName>
        <fullName evidence="2">Uncharacterized protein</fullName>
    </submittedName>
</protein>
<feature type="compositionally biased region" description="Low complexity" evidence="1">
    <location>
        <begin position="1"/>
        <end position="13"/>
    </location>
</feature>